<dbReference type="GO" id="GO:0009103">
    <property type="term" value="P:lipopolysaccharide biosynthetic process"/>
    <property type="evidence" value="ECO:0007669"/>
    <property type="project" value="TreeGrafter"/>
</dbReference>
<dbReference type="Pfam" id="PF13692">
    <property type="entry name" value="Glyco_trans_1_4"/>
    <property type="match status" value="1"/>
</dbReference>
<proteinExistence type="predicted"/>
<dbReference type="GO" id="GO:0016757">
    <property type="term" value="F:glycosyltransferase activity"/>
    <property type="evidence" value="ECO:0007669"/>
    <property type="project" value="TreeGrafter"/>
</dbReference>
<dbReference type="OrthoDB" id="2052976at2"/>
<dbReference type="SUPFAM" id="SSF53756">
    <property type="entry name" value="UDP-Glycosyltransferase/glycogen phosphorylase"/>
    <property type="match status" value="1"/>
</dbReference>
<name>A0A386PV07_9LACO</name>
<evidence type="ECO:0000313" key="3">
    <source>
        <dbReference type="Proteomes" id="UP000267208"/>
    </source>
</evidence>
<protein>
    <submittedName>
        <fullName evidence="2">Glycosyltransferase</fullName>
    </submittedName>
</protein>
<dbReference type="PANTHER" id="PTHR46401">
    <property type="entry name" value="GLYCOSYLTRANSFERASE WBBK-RELATED"/>
    <property type="match status" value="1"/>
</dbReference>
<accession>A0A386PV07</accession>
<sequence length="373" mass="43141">MNKNIFFVASNPFNPDPRAEKQMLTLLKGNYNVFGIGWDRDRNDNYTYNLLDKVEIHEIGIKSSFGSGLKNLFPIMKFNIKLFSQLVKDNKKIDVVHSVNFDTGLTSLIYTKIFRKKLVYDIYDYYVDSFPVPNSLKGIVKKLENLVINNSDFTIIPIDYRKQQIKDAHPKKLEIVYNTPSYVPNRDLKKYSSEYVSGKLNISFVGAIVPDRFIDELILIAQKRDDVFFHIAGYGSEELVNKIKANSKNMKFYGKVAYDDGLAISNIGDLMVAMYDPKVENHKYSAPNKFYEALFLGKPIIVANKTGVDDLVRKYHVGYTVDYSIKAFEELLDTIDKASLSEFKDNNQKIYETKFSWEKIEKEILESYNHLFD</sequence>
<dbReference type="KEGG" id="lzh:D1B17_10400"/>
<evidence type="ECO:0000313" key="2">
    <source>
        <dbReference type="EMBL" id="AYE39018.1"/>
    </source>
</evidence>
<dbReference type="AlphaFoldDB" id="A0A386PV07"/>
<keyword evidence="3" id="KW-1185">Reference proteome</keyword>
<evidence type="ECO:0000256" key="1">
    <source>
        <dbReference type="ARBA" id="ARBA00022679"/>
    </source>
</evidence>
<dbReference type="EMBL" id="CP031933">
    <property type="protein sequence ID" value="AYE39018.1"/>
    <property type="molecule type" value="Genomic_DNA"/>
</dbReference>
<dbReference type="RefSeq" id="WP_120143242.1">
    <property type="nucleotide sequence ID" value="NZ_CP031933.2"/>
</dbReference>
<gene>
    <name evidence="2" type="ORF">D1B17_10400</name>
</gene>
<reference evidence="3" key="1">
    <citation type="submission" date="2018-08" db="EMBL/GenBank/DDBJ databases">
        <title>Genome of Lactobacillus sp. HBUAS52074.</title>
        <authorList>
            <person name="Guo Z."/>
            <person name="Zhang Z.D."/>
        </authorList>
    </citation>
    <scope>NUCLEOTIDE SEQUENCE [LARGE SCALE GENOMIC DNA]</scope>
    <source>
        <strain evidence="3">HBUAS52074</strain>
    </source>
</reference>
<organism evidence="2 3">
    <name type="scientific">Companilactobacillus zhachilii</name>
    <dbReference type="NCBI Taxonomy" id="2304606"/>
    <lineage>
        <taxon>Bacteria</taxon>
        <taxon>Bacillati</taxon>
        <taxon>Bacillota</taxon>
        <taxon>Bacilli</taxon>
        <taxon>Lactobacillales</taxon>
        <taxon>Lactobacillaceae</taxon>
        <taxon>Companilactobacillus</taxon>
    </lineage>
</organism>
<dbReference type="Gene3D" id="3.40.50.2000">
    <property type="entry name" value="Glycogen Phosphorylase B"/>
    <property type="match status" value="2"/>
</dbReference>
<dbReference type="PANTHER" id="PTHR46401:SF2">
    <property type="entry name" value="GLYCOSYLTRANSFERASE WBBK-RELATED"/>
    <property type="match status" value="1"/>
</dbReference>
<keyword evidence="1 2" id="KW-0808">Transferase</keyword>
<dbReference type="Proteomes" id="UP000267208">
    <property type="component" value="Chromosome"/>
</dbReference>